<proteinExistence type="predicted"/>
<gene>
    <name evidence="1" type="ORF">SAMN04489713_12843</name>
</gene>
<dbReference type="Pfam" id="PF19799">
    <property type="entry name" value="DUF6282"/>
    <property type="match status" value="1"/>
</dbReference>
<dbReference type="eggNOG" id="COG2355">
    <property type="taxonomic scope" value="Bacteria"/>
</dbReference>
<accession>A0A1I5XTV9</accession>
<dbReference type="InParanoid" id="A0A1I5XTV9"/>
<dbReference type="AlphaFoldDB" id="A0A1I5XTV9"/>
<dbReference type="SUPFAM" id="SSF51556">
    <property type="entry name" value="Metallo-dependent hydrolases"/>
    <property type="match status" value="1"/>
</dbReference>
<dbReference type="EMBL" id="FOVH01000028">
    <property type="protein sequence ID" value="SFQ35399.1"/>
    <property type="molecule type" value="Genomic_DNA"/>
</dbReference>
<evidence type="ECO:0000313" key="2">
    <source>
        <dbReference type="Proteomes" id="UP000183413"/>
    </source>
</evidence>
<sequence length="296" mass="31918">MPGPSAITTVLRGAIDLHCHSGPNPFPRRFDHADAAADGERLEMRAILVKSHHHNTVMDLLAMGDRLARSSTRVFGGIALNSQVGGINPFAVAMCLRMGGKAVWFPTFSSGRHIECHPEGGGFPTATVDVPSARVDVLDDAGGLIPEVHEVLDLIAETDTMLSGGHLPPETIAQLFEEGRNRGVNRMVINHPNFVIGAEPEQCLDLVRGGAYVEHEVGMYDPEGYRKWDPKTLLTWIETIGPERTVLASDLGQANRPLPVDAFIRVGSALLDLGLGEAALRQITCVNPAYLLGLDD</sequence>
<dbReference type="Proteomes" id="UP000183413">
    <property type="component" value="Unassembled WGS sequence"/>
</dbReference>
<reference evidence="1 2" key="1">
    <citation type="submission" date="2016-10" db="EMBL/GenBank/DDBJ databases">
        <authorList>
            <person name="de Groot N.N."/>
        </authorList>
    </citation>
    <scope>NUCLEOTIDE SEQUENCE [LARGE SCALE GENOMIC DNA]</scope>
    <source>
        <strain evidence="1 2">DSM 43067</strain>
    </source>
</reference>
<dbReference type="OrthoDB" id="9789440at2"/>
<dbReference type="RefSeq" id="WP_021595097.1">
    <property type="nucleotide sequence ID" value="NZ_CP083237.1"/>
</dbReference>
<dbReference type="InterPro" id="IPR032466">
    <property type="entry name" value="Metal_Hydrolase"/>
</dbReference>
<protein>
    <recommendedName>
        <fullName evidence="3">Amidohydrolase</fullName>
    </recommendedName>
</protein>
<dbReference type="GeneID" id="99649029"/>
<name>A0A1I5XTV9_9ACTN</name>
<dbReference type="STRING" id="1993.SAMN04489713_12843"/>
<dbReference type="InterPro" id="IPR046249">
    <property type="entry name" value="DUF6282"/>
</dbReference>
<evidence type="ECO:0000313" key="1">
    <source>
        <dbReference type="EMBL" id="SFQ35399.1"/>
    </source>
</evidence>
<organism evidence="1 2">
    <name type="scientific">Actinomadura madurae</name>
    <dbReference type="NCBI Taxonomy" id="1993"/>
    <lineage>
        <taxon>Bacteria</taxon>
        <taxon>Bacillati</taxon>
        <taxon>Actinomycetota</taxon>
        <taxon>Actinomycetes</taxon>
        <taxon>Streptosporangiales</taxon>
        <taxon>Thermomonosporaceae</taxon>
        <taxon>Actinomadura</taxon>
    </lineage>
</organism>
<dbReference type="Gene3D" id="3.20.20.140">
    <property type="entry name" value="Metal-dependent hydrolases"/>
    <property type="match status" value="1"/>
</dbReference>
<keyword evidence="2" id="KW-1185">Reference proteome</keyword>
<evidence type="ECO:0008006" key="3">
    <source>
        <dbReference type="Google" id="ProtNLM"/>
    </source>
</evidence>